<accession>A0A7X2ZF53</accession>
<dbReference type="SUPFAM" id="SSF55103">
    <property type="entry name" value="FAD-linked oxidases, C-terminal domain"/>
    <property type="match status" value="1"/>
</dbReference>
<organism evidence="5 6">
    <name type="scientific">Paenibacillus validus</name>
    <dbReference type="NCBI Taxonomy" id="44253"/>
    <lineage>
        <taxon>Bacteria</taxon>
        <taxon>Bacillati</taxon>
        <taxon>Bacillota</taxon>
        <taxon>Bacilli</taxon>
        <taxon>Bacillales</taxon>
        <taxon>Paenibacillaceae</taxon>
        <taxon>Paenibacillus</taxon>
    </lineage>
</organism>
<dbReference type="PROSITE" id="PS51387">
    <property type="entry name" value="FAD_PCMH"/>
    <property type="match status" value="1"/>
</dbReference>
<dbReference type="InterPro" id="IPR006094">
    <property type="entry name" value="Oxid_FAD_bind_N"/>
</dbReference>
<name>A0A7X2ZF53_9BACL</name>
<evidence type="ECO:0000313" key="6">
    <source>
        <dbReference type="Proteomes" id="UP000450917"/>
    </source>
</evidence>
<dbReference type="InterPro" id="IPR010031">
    <property type="entry name" value="FAD_lactone_oxidase-like"/>
</dbReference>
<dbReference type="GO" id="GO:0071949">
    <property type="term" value="F:FAD binding"/>
    <property type="evidence" value="ECO:0007669"/>
    <property type="project" value="InterPro"/>
</dbReference>
<protein>
    <submittedName>
        <fullName evidence="5">FAD-binding protein</fullName>
    </submittedName>
</protein>
<evidence type="ECO:0000256" key="3">
    <source>
        <dbReference type="ARBA" id="ARBA00023002"/>
    </source>
</evidence>
<dbReference type="Proteomes" id="UP000450917">
    <property type="component" value="Unassembled WGS sequence"/>
</dbReference>
<dbReference type="RefSeq" id="WP_155615421.1">
    <property type="nucleotide sequence ID" value="NZ_WNZX01000020.1"/>
</dbReference>
<dbReference type="InterPro" id="IPR036318">
    <property type="entry name" value="FAD-bd_PCMH-like_sf"/>
</dbReference>
<dbReference type="GO" id="GO:0016899">
    <property type="term" value="F:oxidoreductase activity, acting on the CH-OH group of donors, oxygen as acceptor"/>
    <property type="evidence" value="ECO:0007669"/>
    <property type="project" value="InterPro"/>
</dbReference>
<evidence type="ECO:0000256" key="1">
    <source>
        <dbReference type="ARBA" id="ARBA00022630"/>
    </source>
</evidence>
<gene>
    <name evidence="5" type="ORF">GNP93_20405</name>
</gene>
<proteinExistence type="predicted"/>
<dbReference type="InterPro" id="IPR016166">
    <property type="entry name" value="FAD-bd_PCMH"/>
</dbReference>
<dbReference type="PANTHER" id="PTHR43762:SF1">
    <property type="entry name" value="D-ARABINONO-1,4-LACTONE OXIDASE"/>
    <property type="match status" value="1"/>
</dbReference>
<dbReference type="EMBL" id="WNZX01000020">
    <property type="protein sequence ID" value="MUG73006.1"/>
    <property type="molecule type" value="Genomic_DNA"/>
</dbReference>
<dbReference type="InterPro" id="IPR016171">
    <property type="entry name" value="Vanillyl_alc_oxidase_C-sub2"/>
</dbReference>
<dbReference type="AlphaFoldDB" id="A0A7X2ZF53"/>
<evidence type="ECO:0000259" key="4">
    <source>
        <dbReference type="PROSITE" id="PS51387"/>
    </source>
</evidence>
<sequence>MKTRYVGFIAAYVLLFAASAYVSWNREPEWLMTDVSRLQSRQVQRILPAGDTASLQQAVREAAGLGLPVSIAGARHSQGGHTFYDHAVVLDMRGYNRILGLDRERGLVRVQSGATWADVQNYLNPYDLSVRVMQSSNIFTVGGSLSSNVHGRDVRFGPVIETVDSFRLLTADGAIRNVSRSENAELFRHAIGGFGLFGVILDVDLRVTDNPIYRVRTDFTDYRSFPGWFVREVLAKPEKELAIARLSVSPDSLLEEMYVTTYSRTEAQRTPELLQLSEERNVERNKFLFGLSRKWDWGKRFSWAVQKAYYTRSEEGGLLSRNNAMRPEVEFLEHASSRDSDILQEYFIPSARFPAFIDDVRRIVRENRVNLLNATVRYMPRSEEAALSYAAQEGFAVVLLINQKLSAAGVAQAEAATKRLVEAALAQGGTYYLTYQLYPTPEQMRRAYPEADSFLAVKRKYDPNGLFMNLFYERYAGDPSGSESKR</sequence>
<dbReference type="SUPFAM" id="SSF56176">
    <property type="entry name" value="FAD-binding/transporter-associated domain-like"/>
    <property type="match status" value="1"/>
</dbReference>
<keyword evidence="1" id="KW-0285">Flavoprotein</keyword>
<dbReference type="PANTHER" id="PTHR43762">
    <property type="entry name" value="L-GULONOLACTONE OXIDASE"/>
    <property type="match status" value="1"/>
</dbReference>
<dbReference type="Pfam" id="PF01565">
    <property type="entry name" value="FAD_binding_4"/>
    <property type="match status" value="1"/>
</dbReference>
<dbReference type="Gene3D" id="3.30.465.10">
    <property type="match status" value="1"/>
</dbReference>
<dbReference type="InterPro" id="IPR016164">
    <property type="entry name" value="FAD-linked_Oxase-like_C"/>
</dbReference>
<feature type="domain" description="FAD-binding PCMH-type" evidence="4">
    <location>
        <begin position="38"/>
        <end position="210"/>
    </location>
</feature>
<evidence type="ECO:0000256" key="2">
    <source>
        <dbReference type="ARBA" id="ARBA00022827"/>
    </source>
</evidence>
<dbReference type="Gene3D" id="1.10.45.10">
    <property type="entry name" value="Vanillyl-alcohol Oxidase, Chain A, domain 4"/>
    <property type="match status" value="1"/>
</dbReference>
<dbReference type="InterPro" id="IPR016169">
    <property type="entry name" value="FAD-bd_PCMH_sub2"/>
</dbReference>
<evidence type="ECO:0000313" key="5">
    <source>
        <dbReference type="EMBL" id="MUG73006.1"/>
    </source>
</evidence>
<keyword evidence="2" id="KW-0274">FAD</keyword>
<reference evidence="5 6" key="1">
    <citation type="submission" date="2019-11" db="EMBL/GenBank/DDBJ databases">
        <title>Draft genome sequences of five Paenibacillus species of dairy origin.</title>
        <authorList>
            <person name="Olajide A.M."/>
            <person name="Chen S."/>
            <person name="Lapointe G."/>
        </authorList>
    </citation>
    <scope>NUCLEOTIDE SEQUENCE [LARGE SCALE GENOMIC DNA]</scope>
    <source>
        <strain evidence="5 6">2CS3</strain>
    </source>
</reference>
<keyword evidence="6" id="KW-1185">Reference proteome</keyword>
<keyword evidence="3" id="KW-0560">Oxidoreductase</keyword>
<comment type="caution">
    <text evidence="5">The sequence shown here is derived from an EMBL/GenBank/DDBJ whole genome shotgun (WGS) entry which is preliminary data.</text>
</comment>